<protein>
    <submittedName>
        <fullName evidence="3">GGDEF domain-containing protein</fullName>
    </submittedName>
</protein>
<dbReference type="InterPro" id="IPR050469">
    <property type="entry name" value="Diguanylate_Cyclase"/>
</dbReference>
<evidence type="ECO:0000313" key="4">
    <source>
        <dbReference type="Proteomes" id="UP000515960"/>
    </source>
</evidence>
<organism evidence="3 4">
    <name type="scientific">Oscillibacter hominis</name>
    <dbReference type="NCBI Taxonomy" id="2763056"/>
    <lineage>
        <taxon>Bacteria</taxon>
        <taxon>Bacillati</taxon>
        <taxon>Bacillota</taxon>
        <taxon>Clostridia</taxon>
        <taxon>Eubacteriales</taxon>
        <taxon>Oscillospiraceae</taxon>
        <taxon>Oscillibacter</taxon>
    </lineage>
</organism>
<evidence type="ECO:0000256" key="1">
    <source>
        <dbReference type="SAM" id="Coils"/>
    </source>
</evidence>
<dbReference type="InterPro" id="IPR029016">
    <property type="entry name" value="GAF-like_dom_sf"/>
</dbReference>
<proteinExistence type="predicted"/>
<dbReference type="SUPFAM" id="SSF55781">
    <property type="entry name" value="GAF domain-like"/>
    <property type="match status" value="1"/>
</dbReference>
<dbReference type="Gene3D" id="3.30.450.40">
    <property type="match status" value="1"/>
</dbReference>
<dbReference type="PANTHER" id="PTHR45138">
    <property type="entry name" value="REGULATORY COMPONENTS OF SENSORY TRANSDUCTION SYSTEM"/>
    <property type="match status" value="1"/>
</dbReference>
<sequence length="516" mass="58378">MKKRTINESIIKNALDVIFEQNDAVSAIHTVLEMIGKHFRADRAYIFEDNIDHLGSRNTFEWCAGGVAPQKDDSQNVRFKDILGYPVSELFKENSVWYRSDFSKMEDGPLKRLLLKRNIKTAILVALFEYGDFAGFIGLDFYDAPKELASEQIELLRVMAKIISYAISGAKYTELRGLASSLQEKSRDLKDQLSTERKAFFDVMGNNALFTVHSDLTDGLIIEDILAPDGSSLLAALGFSVPAPYDEEGRAFIEANRVEMITPNAARCFQHEEAMKIFYEGIGSAPYDIYIGSTNMYVRMNVIFYKNQDNGHIMCYCMCTDISEQYIEIQQLKKLEVINEQLKYESTHDGNTGLLNKSAAKDQMESCINGKDGKTVALILIDIDNFKSINDHFGHTVGDKAILNVAEIMRSRFRQTDLLSRFGGDEFAVFIKDVSKTSWLMDRIEDFLSHVTDLTIENNLTIPLTCSAGIAIAQNGETDFNTLYRHADTALYFSKNNGKNKYYVYSEGMSFENMPH</sequence>
<name>A0A7G9B763_9FIRM</name>
<dbReference type="KEGG" id="ohi:H8790_05085"/>
<dbReference type="InterPro" id="IPR000160">
    <property type="entry name" value="GGDEF_dom"/>
</dbReference>
<dbReference type="GO" id="GO:0052621">
    <property type="term" value="F:diguanylate cyclase activity"/>
    <property type="evidence" value="ECO:0007669"/>
    <property type="project" value="TreeGrafter"/>
</dbReference>
<dbReference type="EMBL" id="CP060490">
    <property type="protein sequence ID" value="QNL45394.1"/>
    <property type="molecule type" value="Genomic_DNA"/>
</dbReference>
<dbReference type="Gene3D" id="3.30.70.270">
    <property type="match status" value="1"/>
</dbReference>
<gene>
    <name evidence="3" type="ORF">H8790_05085</name>
</gene>
<dbReference type="PROSITE" id="PS50887">
    <property type="entry name" value="GGDEF"/>
    <property type="match status" value="1"/>
</dbReference>
<dbReference type="SMART" id="SM00267">
    <property type="entry name" value="GGDEF"/>
    <property type="match status" value="1"/>
</dbReference>
<dbReference type="RefSeq" id="WP_187333847.1">
    <property type="nucleotide sequence ID" value="NZ_CP060490.1"/>
</dbReference>
<dbReference type="NCBIfam" id="TIGR00254">
    <property type="entry name" value="GGDEF"/>
    <property type="match status" value="1"/>
</dbReference>
<keyword evidence="1" id="KW-0175">Coiled coil</keyword>
<dbReference type="InterPro" id="IPR029787">
    <property type="entry name" value="Nucleotide_cyclase"/>
</dbReference>
<accession>A0A7G9B763</accession>
<feature type="coiled-coil region" evidence="1">
    <location>
        <begin position="172"/>
        <end position="199"/>
    </location>
</feature>
<dbReference type="SUPFAM" id="SSF55073">
    <property type="entry name" value="Nucleotide cyclase"/>
    <property type="match status" value="1"/>
</dbReference>
<evidence type="ECO:0000313" key="3">
    <source>
        <dbReference type="EMBL" id="QNL45394.1"/>
    </source>
</evidence>
<feature type="domain" description="GGDEF" evidence="2">
    <location>
        <begin position="374"/>
        <end position="507"/>
    </location>
</feature>
<dbReference type="AlphaFoldDB" id="A0A7G9B763"/>
<dbReference type="Proteomes" id="UP000515960">
    <property type="component" value="Chromosome"/>
</dbReference>
<dbReference type="Pfam" id="PF00990">
    <property type="entry name" value="GGDEF"/>
    <property type="match status" value="1"/>
</dbReference>
<dbReference type="CDD" id="cd01949">
    <property type="entry name" value="GGDEF"/>
    <property type="match status" value="1"/>
</dbReference>
<keyword evidence="4" id="KW-1185">Reference proteome</keyword>
<dbReference type="PANTHER" id="PTHR45138:SF9">
    <property type="entry name" value="DIGUANYLATE CYCLASE DGCM-RELATED"/>
    <property type="match status" value="1"/>
</dbReference>
<reference evidence="3 4" key="1">
    <citation type="submission" date="2020-08" db="EMBL/GenBank/DDBJ databases">
        <authorList>
            <person name="Liu C."/>
            <person name="Sun Q."/>
        </authorList>
    </citation>
    <scope>NUCLEOTIDE SEQUENCE [LARGE SCALE GENOMIC DNA]</scope>
    <source>
        <strain evidence="3 4">NSJ-62</strain>
    </source>
</reference>
<evidence type="ECO:0000259" key="2">
    <source>
        <dbReference type="PROSITE" id="PS50887"/>
    </source>
</evidence>
<dbReference type="InterPro" id="IPR043128">
    <property type="entry name" value="Rev_trsase/Diguanyl_cyclase"/>
</dbReference>